<dbReference type="InterPro" id="IPR036116">
    <property type="entry name" value="FN3_sf"/>
</dbReference>
<dbReference type="InterPro" id="IPR003961">
    <property type="entry name" value="FN3_dom"/>
</dbReference>
<dbReference type="InterPro" id="IPR013783">
    <property type="entry name" value="Ig-like_fold"/>
</dbReference>
<organism evidence="5 6">
    <name type="scientific">Candidatus Thermokryptus mobilis</name>
    <dbReference type="NCBI Taxonomy" id="1643428"/>
    <lineage>
        <taxon>Bacteria</taxon>
        <taxon>Pseudomonadati</taxon>
        <taxon>Candidatus Kryptoniota</taxon>
        <taxon>Candidatus Thermokryptus</taxon>
    </lineage>
</organism>
<evidence type="ECO:0000259" key="3">
    <source>
        <dbReference type="Pfam" id="PF07953"/>
    </source>
</evidence>
<evidence type="ECO:0000313" key="6">
    <source>
        <dbReference type="Proteomes" id="UP000320623"/>
    </source>
</evidence>
<dbReference type="NCBIfam" id="TIGR04183">
    <property type="entry name" value="Por_Secre_tail"/>
    <property type="match status" value="1"/>
</dbReference>
<comment type="subcellular location">
    <subcellularLocation>
        <location evidence="1">Cell projection</location>
    </subcellularLocation>
</comment>
<dbReference type="InterPro" id="IPR012928">
    <property type="entry name" value="Toxin_rcpt-bd_N"/>
</dbReference>
<feature type="domain" description="Secretion system C-terminal sorting" evidence="4">
    <location>
        <begin position="467"/>
        <end position="547"/>
    </location>
</feature>
<dbReference type="Gene3D" id="2.60.120.200">
    <property type="match status" value="1"/>
</dbReference>
<keyword evidence="6" id="KW-1185">Reference proteome</keyword>
<reference evidence="6" key="1">
    <citation type="submission" date="2015-11" db="EMBL/GenBank/DDBJ databases">
        <authorList>
            <person name="Varghese N."/>
        </authorList>
    </citation>
    <scope>NUCLEOTIDE SEQUENCE [LARGE SCALE GENOMIC DNA]</scope>
</reference>
<dbReference type="EMBL" id="FAOO01000007">
    <property type="protein sequence ID" value="CUU05249.1"/>
    <property type="molecule type" value="Genomic_DNA"/>
</dbReference>
<accession>A0A0S4N5E8</accession>
<evidence type="ECO:0000313" key="5">
    <source>
        <dbReference type="EMBL" id="CUU05249.1"/>
    </source>
</evidence>
<sequence length="550" mass="62686">MDDDKSSMRIRLIIALLFLITSFSLSQRISFIQCPDEVVKGEKFSAMFGLYANPLDTILIIMSIEGDLNPMEALSLDDSIFNLQPATNEIIEKLDLKNHLDEKFSAFVDIGNHSSTMRIYAFILNPSSSGDFKLKLIPINLSSNLTKKETSIFENQANIKVKPNADRISGFCARFDKNGYIKFTLNESIKNGFTLSFWLKTTGMRANVISMTSIPDKSFINVGIKFGRLTFAIKNSIGKFEIDVPKFISDGTWHNFIINADPIKNTLEFFIDGVKAEEIFIPNLKMFELNRPSVKIEYGLIDEVVLYKTSRPDMISKLSQYYVKLDSDVSFLLKFDDKTTTPIGNFSGLESNGVKLVESTAPIYSSGVKITAEIKSNNIVVNWEVDNPSFIEKFILERKRDDETYKQIFEIASSNQKRYSYTETLAEDNVLYYYRVKRVNKDGSYEYSDEVKIGLGLKKDFEIIGNFPNPFNAETKIIYDLFNDTYVRLTVYDIVGREIAVLVDGFQSAGRHEVTFNLNNVKNSDITSGIYLYKLQTQRGFEIRKMIAIK</sequence>
<dbReference type="Pfam" id="PF07953">
    <property type="entry name" value="Toxin_R_bind_N"/>
    <property type="match status" value="1"/>
</dbReference>
<dbReference type="CDD" id="cd00063">
    <property type="entry name" value="FN3"/>
    <property type="match status" value="1"/>
</dbReference>
<dbReference type="SUPFAM" id="SSF49265">
    <property type="entry name" value="Fibronectin type III"/>
    <property type="match status" value="1"/>
</dbReference>
<evidence type="ECO:0000256" key="1">
    <source>
        <dbReference type="ARBA" id="ARBA00004316"/>
    </source>
</evidence>
<dbReference type="Pfam" id="PF18962">
    <property type="entry name" value="Por_Secre_tail"/>
    <property type="match status" value="1"/>
</dbReference>
<dbReference type="STRING" id="1643428.GCA_001442855_01177"/>
<dbReference type="SUPFAM" id="SSF49899">
    <property type="entry name" value="Concanavalin A-like lectins/glucanases"/>
    <property type="match status" value="1"/>
</dbReference>
<dbReference type="CDD" id="cd00110">
    <property type="entry name" value="LamG"/>
    <property type="match status" value="1"/>
</dbReference>
<dbReference type="Proteomes" id="UP000320623">
    <property type="component" value="Unassembled WGS sequence"/>
</dbReference>
<dbReference type="GO" id="GO:0042995">
    <property type="term" value="C:cell projection"/>
    <property type="evidence" value="ECO:0007669"/>
    <property type="project" value="UniProtKB-SubCell"/>
</dbReference>
<name>A0A0S4N5E8_9BACT</name>
<keyword evidence="2" id="KW-0966">Cell projection</keyword>
<dbReference type="InterPro" id="IPR026444">
    <property type="entry name" value="Secre_tail"/>
</dbReference>
<feature type="domain" description="Clostridium neurotoxin receptor binding N-terminal" evidence="3">
    <location>
        <begin position="184"/>
        <end position="285"/>
    </location>
</feature>
<evidence type="ECO:0000256" key="2">
    <source>
        <dbReference type="ARBA" id="ARBA00023273"/>
    </source>
</evidence>
<dbReference type="OrthoDB" id="9768966at2"/>
<protein>
    <submittedName>
        <fullName evidence="5">Por secretion system C-terminal sorting domain-containing protein</fullName>
    </submittedName>
</protein>
<evidence type="ECO:0000259" key="4">
    <source>
        <dbReference type="Pfam" id="PF18962"/>
    </source>
</evidence>
<dbReference type="AlphaFoldDB" id="A0A0S4N5E8"/>
<proteinExistence type="predicted"/>
<dbReference type="RefSeq" id="WP_140944949.1">
    <property type="nucleotide sequence ID" value="NZ_FAOO01000007.1"/>
</dbReference>
<dbReference type="InterPro" id="IPR013320">
    <property type="entry name" value="ConA-like_dom_sf"/>
</dbReference>
<gene>
    <name evidence="5" type="ORF">JGI1_01204</name>
</gene>
<dbReference type="Gene3D" id="2.60.40.4070">
    <property type="match status" value="1"/>
</dbReference>
<dbReference type="Gene3D" id="2.60.40.10">
    <property type="entry name" value="Immunoglobulins"/>
    <property type="match status" value="1"/>
</dbReference>
<dbReference type="InterPro" id="IPR001791">
    <property type="entry name" value="Laminin_G"/>
</dbReference>